<evidence type="ECO:0000313" key="2">
    <source>
        <dbReference type="Proteomes" id="UP001281147"/>
    </source>
</evidence>
<keyword evidence="2" id="KW-1185">Reference proteome</keyword>
<comment type="caution">
    <text evidence="1">The sequence shown here is derived from an EMBL/GenBank/DDBJ whole genome shotgun (WGS) entry which is preliminary data.</text>
</comment>
<dbReference type="EMBL" id="JAUTXU010000071">
    <property type="protein sequence ID" value="KAK3712145.1"/>
    <property type="molecule type" value="Genomic_DNA"/>
</dbReference>
<accession>A0ACC3N8W8</accession>
<organism evidence="1 2">
    <name type="scientific">Vermiconidia calcicola</name>
    <dbReference type="NCBI Taxonomy" id="1690605"/>
    <lineage>
        <taxon>Eukaryota</taxon>
        <taxon>Fungi</taxon>
        <taxon>Dikarya</taxon>
        <taxon>Ascomycota</taxon>
        <taxon>Pezizomycotina</taxon>
        <taxon>Dothideomycetes</taxon>
        <taxon>Dothideomycetidae</taxon>
        <taxon>Mycosphaerellales</taxon>
        <taxon>Extremaceae</taxon>
        <taxon>Vermiconidia</taxon>
    </lineage>
</organism>
<gene>
    <name evidence="1" type="ORF">LTR37_009236</name>
</gene>
<reference evidence="1" key="1">
    <citation type="submission" date="2023-07" db="EMBL/GenBank/DDBJ databases">
        <title>Black Yeasts Isolated from many extreme environments.</title>
        <authorList>
            <person name="Coleine C."/>
            <person name="Stajich J.E."/>
            <person name="Selbmann L."/>
        </authorList>
    </citation>
    <scope>NUCLEOTIDE SEQUENCE</scope>
    <source>
        <strain evidence="1">CCFEE 5714</strain>
    </source>
</reference>
<protein>
    <submittedName>
        <fullName evidence="1">Uncharacterized protein</fullName>
    </submittedName>
</protein>
<evidence type="ECO:0000313" key="1">
    <source>
        <dbReference type="EMBL" id="KAK3712145.1"/>
    </source>
</evidence>
<sequence length="329" mass="37661">MSSSRRWTVRIVLITFLILAVTSFAWCVDVFRFERFLDSLFITYDDFTKDYAEALRKASSSEHREVSYDVTNLAETNLSSSIPHMIHFIWFKDLYDDSHAISNIPSGGSNAPNVCREHNPDFEIKEWDAVTSRELLQQHYAWFLPTYDGYRYPIQRVDAIKYFLLDHFGGIYMDLDIACRRPLAPLLPFPAWFPRASPLGVNNDLMASRAGHPVVRKMIATLQARNVYLLSPWLTIFWSTGPRFTSDVLKVWWHQEGAKHFSQGTDKGMSALAEHGTSGTHNDWLSPDIQEILRFILHLSLTKGSRQALDPYPSRVDGSAGVLRVITAE</sequence>
<name>A0ACC3N8W8_9PEZI</name>
<dbReference type="Proteomes" id="UP001281147">
    <property type="component" value="Unassembled WGS sequence"/>
</dbReference>
<proteinExistence type="predicted"/>